<dbReference type="PROSITE" id="PS00086">
    <property type="entry name" value="CYTOCHROME_P450"/>
    <property type="match status" value="1"/>
</dbReference>
<dbReference type="InterPro" id="IPR002401">
    <property type="entry name" value="Cyt_P450_E_grp-I"/>
</dbReference>
<comment type="cofactor">
    <cofactor evidence="7">
        <name>heme</name>
        <dbReference type="ChEBI" id="CHEBI:30413"/>
    </cofactor>
</comment>
<dbReference type="GO" id="GO:0005506">
    <property type="term" value="F:iron ion binding"/>
    <property type="evidence" value="ECO:0007669"/>
    <property type="project" value="InterPro"/>
</dbReference>
<dbReference type="SUPFAM" id="SSF48264">
    <property type="entry name" value="Cytochrome P450"/>
    <property type="match status" value="1"/>
</dbReference>
<sequence>MFTQLASDLDPQSILVSVGLISLVYALLKVTRGGFLADAPMPPQPSWLWGHDREVYENDVGVSYTKWLNQYGYIAKIRGAFFHPEILLVADTKACTHILQTHIYDYYHSVVVRPRIERLLGRSLGWVEGASEHKRMRALVAPALSPESIRAMAPQIYAAAEDARNQAEQEIPAGGGYQVVNAMDLTGKTTLDITGRVAFDHDFQLGQSNDAQTILQAWRRMVNIGMQWKGFMAIVLLRRFPWLNHLPIKSNRGQSVVKVTIQQGVAKELVVRSQQMEDPASLKSKDLMSILLKANAQGKIDQQELMDHITMFLMAGHETTGQTLAYTLWELGKRPDIQAKLREEVQAYPGNPTYDEIVGSTALPYLDAVTKEALRMFPALPYMERVATRDDVLPLQTPIATPDGRTITALPIKKGQIIVLPIIAINRLDATWGDPMNFRPERWFEQHPSPELLPHGWGNTLTFSEGPRNCVGYRLGIFQFKVVLMTFMRTLKFEDTGAKLGHVMCSSLQPYVIGQRDQGPNIPVRISVH</sequence>
<evidence type="ECO:0000256" key="5">
    <source>
        <dbReference type="ARBA" id="ARBA00023004"/>
    </source>
</evidence>
<dbReference type="GO" id="GO:0004497">
    <property type="term" value="F:monooxygenase activity"/>
    <property type="evidence" value="ECO:0007669"/>
    <property type="project" value="UniProtKB-KW"/>
</dbReference>
<keyword evidence="2 7" id="KW-0349">Heme</keyword>
<dbReference type="AlphaFoldDB" id="A0AAD6YLP6"/>
<dbReference type="InterPro" id="IPR050196">
    <property type="entry name" value="Cytochrome_P450_Monoox"/>
</dbReference>
<reference evidence="9" key="1">
    <citation type="submission" date="2023-03" db="EMBL/GenBank/DDBJ databases">
        <title>Massive genome expansion in bonnet fungi (Mycena s.s.) driven by repeated elements and novel gene families across ecological guilds.</title>
        <authorList>
            <consortium name="Lawrence Berkeley National Laboratory"/>
            <person name="Harder C.B."/>
            <person name="Miyauchi S."/>
            <person name="Viragh M."/>
            <person name="Kuo A."/>
            <person name="Thoen E."/>
            <person name="Andreopoulos B."/>
            <person name="Lu D."/>
            <person name="Skrede I."/>
            <person name="Drula E."/>
            <person name="Henrissat B."/>
            <person name="Morin E."/>
            <person name="Kohler A."/>
            <person name="Barry K."/>
            <person name="LaButti K."/>
            <person name="Morin E."/>
            <person name="Salamov A."/>
            <person name="Lipzen A."/>
            <person name="Mereny Z."/>
            <person name="Hegedus B."/>
            <person name="Baldrian P."/>
            <person name="Stursova M."/>
            <person name="Weitz H."/>
            <person name="Taylor A."/>
            <person name="Grigoriev I.V."/>
            <person name="Nagy L.G."/>
            <person name="Martin F."/>
            <person name="Kauserud H."/>
        </authorList>
    </citation>
    <scope>NUCLEOTIDE SEQUENCE</scope>
    <source>
        <strain evidence="9">9144</strain>
    </source>
</reference>
<dbReference type="PANTHER" id="PTHR24291:SF50">
    <property type="entry name" value="BIFUNCTIONAL ALBAFLAVENONE MONOOXYGENASE_TERPENE SYNTHASE"/>
    <property type="match status" value="1"/>
</dbReference>
<evidence type="ECO:0000256" key="1">
    <source>
        <dbReference type="ARBA" id="ARBA00010617"/>
    </source>
</evidence>
<gene>
    <name evidence="9" type="ORF">GGX14DRAFT_427020</name>
</gene>
<comment type="similarity">
    <text evidence="1 8">Belongs to the cytochrome P450 family.</text>
</comment>
<dbReference type="EMBL" id="JARJCW010000006">
    <property type="protein sequence ID" value="KAJ7223153.1"/>
    <property type="molecule type" value="Genomic_DNA"/>
</dbReference>
<dbReference type="GO" id="GO:0016705">
    <property type="term" value="F:oxidoreductase activity, acting on paired donors, with incorporation or reduction of molecular oxygen"/>
    <property type="evidence" value="ECO:0007669"/>
    <property type="project" value="InterPro"/>
</dbReference>
<proteinExistence type="inferred from homology"/>
<dbReference type="PRINTS" id="PR00385">
    <property type="entry name" value="P450"/>
</dbReference>
<dbReference type="GO" id="GO:0020037">
    <property type="term" value="F:heme binding"/>
    <property type="evidence" value="ECO:0007669"/>
    <property type="project" value="InterPro"/>
</dbReference>
<dbReference type="Gene3D" id="1.10.630.10">
    <property type="entry name" value="Cytochrome P450"/>
    <property type="match status" value="1"/>
</dbReference>
<evidence type="ECO:0000256" key="8">
    <source>
        <dbReference type="RuleBase" id="RU000461"/>
    </source>
</evidence>
<dbReference type="InterPro" id="IPR001128">
    <property type="entry name" value="Cyt_P450"/>
</dbReference>
<dbReference type="PRINTS" id="PR00463">
    <property type="entry name" value="EP450I"/>
</dbReference>
<evidence type="ECO:0000256" key="2">
    <source>
        <dbReference type="ARBA" id="ARBA00022617"/>
    </source>
</evidence>
<organism evidence="9 10">
    <name type="scientific">Mycena pura</name>
    <dbReference type="NCBI Taxonomy" id="153505"/>
    <lineage>
        <taxon>Eukaryota</taxon>
        <taxon>Fungi</taxon>
        <taxon>Dikarya</taxon>
        <taxon>Basidiomycota</taxon>
        <taxon>Agaricomycotina</taxon>
        <taxon>Agaricomycetes</taxon>
        <taxon>Agaricomycetidae</taxon>
        <taxon>Agaricales</taxon>
        <taxon>Marasmiineae</taxon>
        <taxon>Mycenaceae</taxon>
        <taxon>Mycena</taxon>
    </lineage>
</organism>
<evidence type="ECO:0000313" key="9">
    <source>
        <dbReference type="EMBL" id="KAJ7223153.1"/>
    </source>
</evidence>
<accession>A0AAD6YLP6</accession>
<keyword evidence="4 8" id="KW-0560">Oxidoreductase</keyword>
<dbReference type="PANTHER" id="PTHR24291">
    <property type="entry name" value="CYTOCHROME P450 FAMILY 4"/>
    <property type="match status" value="1"/>
</dbReference>
<dbReference type="Proteomes" id="UP001219525">
    <property type="component" value="Unassembled WGS sequence"/>
</dbReference>
<evidence type="ECO:0000256" key="6">
    <source>
        <dbReference type="ARBA" id="ARBA00023033"/>
    </source>
</evidence>
<keyword evidence="10" id="KW-1185">Reference proteome</keyword>
<evidence type="ECO:0000256" key="3">
    <source>
        <dbReference type="ARBA" id="ARBA00022723"/>
    </source>
</evidence>
<keyword evidence="3 7" id="KW-0479">Metal-binding</keyword>
<evidence type="ECO:0000313" key="10">
    <source>
        <dbReference type="Proteomes" id="UP001219525"/>
    </source>
</evidence>
<keyword evidence="6 8" id="KW-0503">Monooxygenase</keyword>
<dbReference type="InterPro" id="IPR036396">
    <property type="entry name" value="Cyt_P450_sf"/>
</dbReference>
<dbReference type="Pfam" id="PF00067">
    <property type="entry name" value="p450"/>
    <property type="match status" value="1"/>
</dbReference>
<feature type="binding site" description="axial binding residue" evidence="7">
    <location>
        <position position="470"/>
    </location>
    <ligand>
        <name>heme</name>
        <dbReference type="ChEBI" id="CHEBI:30413"/>
    </ligand>
    <ligandPart>
        <name>Fe</name>
        <dbReference type="ChEBI" id="CHEBI:18248"/>
    </ligandPart>
</feature>
<dbReference type="InterPro" id="IPR017972">
    <property type="entry name" value="Cyt_P450_CS"/>
</dbReference>
<evidence type="ECO:0000256" key="7">
    <source>
        <dbReference type="PIRSR" id="PIRSR602401-1"/>
    </source>
</evidence>
<name>A0AAD6YLP6_9AGAR</name>
<protein>
    <submittedName>
        <fullName evidence="9">Cytochrome P450</fullName>
    </submittedName>
</protein>
<comment type="caution">
    <text evidence="9">The sequence shown here is derived from an EMBL/GenBank/DDBJ whole genome shotgun (WGS) entry which is preliminary data.</text>
</comment>
<keyword evidence="5 7" id="KW-0408">Iron</keyword>
<evidence type="ECO:0000256" key="4">
    <source>
        <dbReference type="ARBA" id="ARBA00023002"/>
    </source>
</evidence>